<evidence type="ECO:0000313" key="2">
    <source>
        <dbReference type="Proteomes" id="UP000265520"/>
    </source>
</evidence>
<dbReference type="Proteomes" id="UP000265520">
    <property type="component" value="Unassembled WGS sequence"/>
</dbReference>
<reference evidence="1 2" key="1">
    <citation type="journal article" date="2018" name="Front. Plant Sci.">
        <title>Red Clover (Trifolium pratense) and Zigzag Clover (T. medium) - A Picture of Genomic Similarities and Differences.</title>
        <authorList>
            <person name="Dluhosova J."/>
            <person name="Istvanek J."/>
            <person name="Nedelnik J."/>
            <person name="Repkova J."/>
        </authorList>
    </citation>
    <scope>NUCLEOTIDE SEQUENCE [LARGE SCALE GENOMIC DNA]</scope>
    <source>
        <strain evidence="2">cv. 10/8</strain>
        <tissue evidence="1">Leaf</tissue>
    </source>
</reference>
<accession>A0A392RG33</accession>
<organism evidence="1 2">
    <name type="scientific">Trifolium medium</name>
    <dbReference type="NCBI Taxonomy" id="97028"/>
    <lineage>
        <taxon>Eukaryota</taxon>
        <taxon>Viridiplantae</taxon>
        <taxon>Streptophyta</taxon>
        <taxon>Embryophyta</taxon>
        <taxon>Tracheophyta</taxon>
        <taxon>Spermatophyta</taxon>
        <taxon>Magnoliopsida</taxon>
        <taxon>eudicotyledons</taxon>
        <taxon>Gunneridae</taxon>
        <taxon>Pentapetalae</taxon>
        <taxon>rosids</taxon>
        <taxon>fabids</taxon>
        <taxon>Fabales</taxon>
        <taxon>Fabaceae</taxon>
        <taxon>Papilionoideae</taxon>
        <taxon>50 kb inversion clade</taxon>
        <taxon>NPAAA clade</taxon>
        <taxon>Hologalegina</taxon>
        <taxon>IRL clade</taxon>
        <taxon>Trifolieae</taxon>
        <taxon>Trifolium</taxon>
    </lineage>
</organism>
<protein>
    <submittedName>
        <fullName evidence="1">Uncharacterized protein</fullName>
    </submittedName>
</protein>
<dbReference type="AlphaFoldDB" id="A0A392RG33"/>
<sequence length="101" mass="11706">MTQLTIDLSKEGLPPKLSNILSLGYALQDGNKIKVWGNNPPQQYLQQYPHMVNLEADFQIQHERVAAHQTHVRTAWEQQQVAYQTHSRHKQVNTQITSWTC</sequence>
<name>A0A392RG33_9FABA</name>
<dbReference type="EMBL" id="LXQA010219171">
    <property type="protein sequence ID" value="MCI34994.1"/>
    <property type="molecule type" value="Genomic_DNA"/>
</dbReference>
<proteinExistence type="predicted"/>
<evidence type="ECO:0000313" key="1">
    <source>
        <dbReference type="EMBL" id="MCI34994.1"/>
    </source>
</evidence>
<comment type="caution">
    <text evidence="1">The sequence shown here is derived from an EMBL/GenBank/DDBJ whole genome shotgun (WGS) entry which is preliminary data.</text>
</comment>
<keyword evidence="2" id="KW-1185">Reference proteome</keyword>